<sequence length="429" mass="47993">MSVTASEINAPLDGYRSCEERRVFTAAEDVTTAERTPRAGTYPKGERIIFAALDQGTSLCFREEKFMPLVKLAYAATNTTLVELCNKGETDSLLLDRRVDFVIATSNHVNLSSYYGHVMLPPASLCFISRRAMPLRPSFSSMWLSFLQVSLALFPFVLVFLLLVTVQAGRHSACTIDPSALIMFFLATYLGQSPVAVNQSKSALVRLSLVAWMFAMFILVQFSRTEITASRSIPALSSEMRHVAEFKARLDAGKTLPCTHFFVTGIIDKFSGNVPHLVSLRQALKNCDKTCLTNNIGGFCFPLAERGSHAIVEMCRLFQKDNGCSAGLVVSDEALVSYLKWLPTHIRFPMRHQHRRLILALEESGLTWEVIRRRYSPCSDRKTLATFDIPFSDYAAVFFAGCGISLMAFGAEVLCQRYSHSRRHHARRL</sequence>
<protein>
    <submittedName>
        <fullName evidence="1">Uncharacterized protein</fullName>
    </submittedName>
</protein>
<gene>
    <name evidence="1" type="ORF">HPB49_009544</name>
</gene>
<evidence type="ECO:0000313" key="2">
    <source>
        <dbReference type="Proteomes" id="UP000821865"/>
    </source>
</evidence>
<reference evidence="1" key="1">
    <citation type="submission" date="2020-05" db="EMBL/GenBank/DDBJ databases">
        <title>Large-scale comparative analyses of tick genomes elucidate their genetic diversity and vector capacities.</title>
        <authorList>
            <person name="Jia N."/>
            <person name="Wang J."/>
            <person name="Shi W."/>
            <person name="Du L."/>
            <person name="Sun Y."/>
            <person name="Zhan W."/>
            <person name="Jiang J."/>
            <person name="Wang Q."/>
            <person name="Zhang B."/>
            <person name="Ji P."/>
            <person name="Sakyi L.B."/>
            <person name="Cui X."/>
            <person name="Yuan T."/>
            <person name="Jiang B."/>
            <person name="Yang W."/>
            <person name="Lam T.T.-Y."/>
            <person name="Chang Q."/>
            <person name="Ding S."/>
            <person name="Wang X."/>
            <person name="Zhu J."/>
            <person name="Ruan X."/>
            <person name="Zhao L."/>
            <person name="Wei J."/>
            <person name="Que T."/>
            <person name="Du C."/>
            <person name="Cheng J."/>
            <person name="Dai P."/>
            <person name="Han X."/>
            <person name="Huang E."/>
            <person name="Gao Y."/>
            <person name="Liu J."/>
            <person name="Shao H."/>
            <person name="Ye R."/>
            <person name="Li L."/>
            <person name="Wei W."/>
            <person name="Wang X."/>
            <person name="Wang C."/>
            <person name="Yang T."/>
            <person name="Huo Q."/>
            <person name="Li W."/>
            <person name="Guo W."/>
            <person name="Chen H."/>
            <person name="Zhou L."/>
            <person name="Ni X."/>
            <person name="Tian J."/>
            <person name="Zhou Y."/>
            <person name="Sheng Y."/>
            <person name="Liu T."/>
            <person name="Pan Y."/>
            <person name="Xia L."/>
            <person name="Li J."/>
            <person name="Zhao F."/>
            <person name="Cao W."/>
        </authorList>
    </citation>
    <scope>NUCLEOTIDE SEQUENCE</scope>
    <source>
        <strain evidence="1">Dsil-2018</strain>
    </source>
</reference>
<keyword evidence="2" id="KW-1185">Reference proteome</keyword>
<evidence type="ECO:0000313" key="1">
    <source>
        <dbReference type="EMBL" id="KAH7949421.1"/>
    </source>
</evidence>
<comment type="caution">
    <text evidence="1">The sequence shown here is derived from an EMBL/GenBank/DDBJ whole genome shotgun (WGS) entry which is preliminary data.</text>
</comment>
<dbReference type="Proteomes" id="UP000821865">
    <property type="component" value="Chromosome 5"/>
</dbReference>
<accession>A0ACB8CQN7</accession>
<name>A0ACB8CQN7_DERSI</name>
<dbReference type="EMBL" id="CM023474">
    <property type="protein sequence ID" value="KAH7949421.1"/>
    <property type="molecule type" value="Genomic_DNA"/>
</dbReference>
<organism evidence="1 2">
    <name type="scientific">Dermacentor silvarum</name>
    <name type="common">Tick</name>
    <dbReference type="NCBI Taxonomy" id="543639"/>
    <lineage>
        <taxon>Eukaryota</taxon>
        <taxon>Metazoa</taxon>
        <taxon>Ecdysozoa</taxon>
        <taxon>Arthropoda</taxon>
        <taxon>Chelicerata</taxon>
        <taxon>Arachnida</taxon>
        <taxon>Acari</taxon>
        <taxon>Parasitiformes</taxon>
        <taxon>Ixodida</taxon>
        <taxon>Ixodoidea</taxon>
        <taxon>Ixodidae</taxon>
        <taxon>Rhipicephalinae</taxon>
        <taxon>Dermacentor</taxon>
    </lineage>
</organism>
<proteinExistence type="predicted"/>